<accession>A0A545AKP3</accession>
<dbReference type="EMBL" id="VIRS01000027">
    <property type="protein sequence ID" value="TQS41315.1"/>
    <property type="molecule type" value="Genomic_DNA"/>
</dbReference>
<protein>
    <recommendedName>
        <fullName evidence="1">non-specific serine/threonine protein kinase</fullName>
        <ecNumber evidence="1">2.7.11.1</ecNumber>
    </recommendedName>
</protein>
<dbReference type="RefSeq" id="WP_142708185.1">
    <property type="nucleotide sequence ID" value="NZ_VIRS01000027.1"/>
</dbReference>
<name>A0A545AKP3_9ACTN</name>
<organism evidence="9 10">
    <name type="scientific">Cryptosporangium phraense</name>
    <dbReference type="NCBI Taxonomy" id="2593070"/>
    <lineage>
        <taxon>Bacteria</taxon>
        <taxon>Bacillati</taxon>
        <taxon>Actinomycetota</taxon>
        <taxon>Actinomycetes</taxon>
        <taxon>Cryptosporangiales</taxon>
        <taxon>Cryptosporangiaceae</taxon>
        <taxon>Cryptosporangium</taxon>
    </lineage>
</organism>
<dbReference type="OrthoDB" id="9762169at2"/>
<evidence type="ECO:0000256" key="1">
    <source>
        <dbReference type="ARBA" id="ARBA00012513"/>
    </source>
</evidence>
<dbReference type="Gene3D" id="3.30.200.20">
    <property type="entry name" value="Phosphorylase Kinase, domain 1"/>
    <property type="match status" value="1"/>
</dbReference>
<evidence type="ECO:0000313" key="10">
    <source>
        <dbReference type="Proteomes" id="UP000317982"/>
    </source>
</evidence>
<feature type="binding site" evidence="7">
    <location>
        <position position="37"/>
    </location>
    <ligand>
        <name>ATP</name>
        <dbReference type="ChEBI" id="CHEBI:30616"/>
    </ligand>
</feature>
<evidence type="ECO:0000256" key="6">
    <source>
        <dbReference type="ARBA" id="ARBA00022840"/>
    </source>
</evidence>
<evidence type="ECO:0000256" key="5">
    <source>
        <dbReference type="ARBA" id="ARBA00022777"/>
    </source>
</evidence>
<dbReference type="InterPro" id="IPR017441">
    <property type="entry name" value="Protein_kinase_ATP_BS"/>
</dbReference>
<dbReference type="PROSITE" id="PS00108">
    <property type="entry name" value="PROTEIN_KINASE_ST"/>
    <property type="match status" value="1"/>
</dbReference>
<dbReference type="SMART" id="SM00220">
    <property type="entry name" value="S_TKc"/>
    <property type="match status" value="1"/>
</dbReference>
<evidence type="ECO:0000256" key="2">
    <source>
        <dbReference type="ARBA" id="ARBA00022527"/>
    </source>
</evidence>
<dbReference type="InterPro" id="IPR011009">
    <property type="entry name" value="Kinase-like_dom_sf"/>
</dbReference>
<dbReference type="Pfam" id="PF00069">
    <property type="entry name" value="Pkinase"/>
    <property type="match status" value="1"/>
</dbReference>
<feature type="domain" description="Protein kinase" evidence="8">
    <location>
        <begin position="8"/>
        <end position="262"/>
    </location>
</feature>
<dbReference type="InterPro" id="IPR000719">
    <property type="entry name" value="Prot_kinase_dom"/>
</dbReference>
<proteinExistence type="predicted"/>
<keyword evidence="10" id="KW-1185">Reference proteome</keyword>
<evidence type="ECO:0000259" key="8">
    <source>
        <dbReference type="PROSITE" id="PS50011"/>
    </source>
</evidence>
<comment type="caution">
    <text evidence="9">The sequence shown here is derived from an EMBL/GenBank/DDBJ whole genome shotgun (WGS) entry which is preliminary data.</text>
</comment>
<gene>
    <name evidence="9" type="ORF">FL583_29820</name>
</gene>
<evidence type="ECO:0000256" key="3">
    <source>
        <dbReference type="ARBA" id="ARBA00022679"/>
    </source>
</evidence>
<keyword evidence="3" id="KW-0808">Transferase</keyword>
<sequence length="274" mass="29871">MRLIAGRYELQRELGAGGMGAVWLGRDQLLRRSVAIKEVRLAPMDASGATRLTAAGFAEARTVAALSHTHIIPVYDVVEHRSRPWIVMPAVEGPTLQQRVAADGPLPVELVARIGDGLAQALDTAHGQGIIHRDVKPANVLLSDEDHPWLADFGIAQWDEEKTPAAKGSAGYAAPEQVRGDPPTRAVDVFGLGATLYYAVEGEHAFTGEDPWATLMAPSCGAPRKPERAGWLGPVLVRMMARNPEDRLTLAQVRQALADRRIPTRSRLDRLRRR</sequence>
<dbReference type="GO" id="GO:0004674">
    <property type="term" value="F:protein serine/threonine kinase activity"/>
    <property type="evidence" value="ECO:0007669"/>
    <property type="project" value="UniProtKB-KW"/>
</dbReference>
<dbReference type="Gene3D" id="1.10.510.10">
    <property type="entry name" value="Transferase(Phosphotransferase) domain 1"/>
    <property type="match status" value="1"/>
</dbReference>
<keyword evidence="6 7" id="KW-0067">ATP-binding</keyword>
<dbReference type="AlphaFoldDB" id="A0A545AKP3"/>
<evidence type="ECO:0000313" key="9">
    <source>
        <dbReference type="EMBL" id="TQS41315.1"/>
    </source>
</evidence>
<keyword evidence="2 9" id="KW-0723">Serine/threonine-protein kinase</keyword>
<dbReference type="CDD" id="cd14014">
    <property type="entry name" value="STKc_PknB_like"/>
    <property type="match status" value="1"/>
</dbReference>
<dbReference type="InParanoid" id="A0A545AKP3"/>
<dbReference type="PANTHER" id="PTHR43289">
    <property type="entry name" value="MITOGEN-ACTIVATED PROTEIN KINASE KINASE KINASE 20-RELATED"/>
    <property type="match status" value="1"/>
</dbReference>
<reference evidence="9 10" key="1">
    <citation type="submission" date="2019-07" db="EMBL/GenBank/DDBJ databases">
        <title>Cryptosporangium phraense sp. nov., isolated from plant litter.</title>
        <authorList>
            <person name="Suriyachadkun C."/>
        </authorList>
    </citation>
    <scope>NUCLEOTIDE SEQUENCE [LARGE SCALE GENOMIC DNA]</scope>
    <source>
        <strain evidence="9 10">A-T 5661</strain>
    </source>
</reference>
<dbReference type="PANTHER" id="PTHR43289:SF6">
    <property type="entry name" value="SERINE_THREONINE-PROTEIN KINASE NEKL-3"/>
    <property type="match status" value="1"/>
</dbReference>
<dbReference type="GO" id="GO:0005524">
    <property type="term" value="F:ATP binding"/>
    <property type="evidence" value="ECO:0007669"/>
    <property type="project" value="UniProtKB-UniRule"/>
</dbReference>
<evidence type="ECO:0000256" key="7">
    <source>
        <dbReference type="PROSITE-ProRule" id="PRU10141"/>
    </source>
</evidence>
<keyword evidence="5 9" id="KW-0418">Kinase</keyword>
<dbReference type="PROSITE" id="PS00107">
    <property type="entry name" value="PROTEIN_KINASE_ATP"/>
    <property type="match status" value="1"/>
</dbReference>
<dbReference type="EC" id="2.7.11.1" evidence="1"/>
<evidence type="ECO:0000256" key="4">
    <source>
        <dbReference type="ARBA" id="ARBA00022741"/>
    </source>
</evidence>
<keyword evidence="4 7" id="KW-0547">Nucleotide-binding</keyword>
<dbReference type="InterPro" id="IPR008271">
    <property type="entry name" value="Ser/Thr_kinase_AS"/>
</dbReference>
<dbReference type="Proteomes" id="UP000317982">
    <property type="component" value="Unassembled WGS sequence"/>
</dbReference>
<dbReference type="PROSITE" id="PS50011">
    <property type="entry name" value="PROTEIN_KINASE_DOM"/>
    <property type="match status" value="1"/>
</dbReference>
<dbReference type="SUPFAM" id="SSF56112">
    <property type="entry name" value="Protein kinase-like (PK-like)"/>
    <property type="match status" value="1"/>
</dbReference>